<dbReference type="GO" id="GO:0060070">
    <property type="term" value="P:canonical Wnt signaling pathway"/>
    <property type="evidence" value="ECO:0007669"/>
    <property type="project" value="InterPro"/>
</dbReference>
<feature type="region of interest" description="Disordered" evidence="4">
    <location>
        <begin position="1"/>
        <end position="91"/>
    </location>
</feature>
<reference evidence="6" key="2">
    <citation type="submission" date="2025-09" db="UniProtKB">
        <authorList>
            <consortium name="Ensembl"/>
        </authorList>
    </citation>
    <scope>IDENTIFICATION</scope>
</reference>
<evidence type="ECO:0000313" key="6">
    <source>
        <dbReference type="Ensembl" id="ENSPKIP00000034320.1"/>
    </source>
</evidence>
<evidence type="ECO:0000256" key="4">
    <source>
        <dbReference type="SAM" id="MobiDB-lite"/>
    </source>
</evidence>
<evidence type="ECO:0000256" key="2">
    <source>
        <dbReference type="ARBA" id="ARBA00009200"/>
    </source>
</evidence>
<dbReference type="Proteomes" id="UP000261540">
    <property type="component" value="Unplaced"/>
</dbReference>
<dbReference type="GO" id="GO:1990907">
    <property type="term" value="C:beta-catenin-TCF complex"/>
    <property type="evidence" value="ECO:0007669"/>
    <property type="project" value="TreeGrafter"/>
</dbReference>
<feature type="compositionally biased region" description="Low complexity" evidence="4">
    <location>
        <begin position="285"/>
        <end position="297"/>
    </location>
</feature>
<keyword evidence="7" id="KW-1185">Reference proteome</keyword>
<dbReference type="InterPro" id="IPR015668">
    <property type="entry name" value="Bcl-9/Bcl-9l"/>
</dbReference>
<evidence type="ECO:0000256" key="1">
    <source>
        <dbReference type="ARBA" id="ARBA00004123"/>
    </source>
</evidence>
<dbReference type="PANTHER" id="PTHR15185:SF3">
    <property type="entry name" value="B-CELL CLL_LYMPHOMA 9-LIKE PROTEIN"/>
    <property type="match status" value="1"/>
</dbReference>
<comment type="similarity">
    <text evidence="2">Belongs to the BCL9 family.</text>
</comment>
<evidence type="ECO:0000313" key="7">
    <source>
        <dbReference type="Proteomes" id="UP000261540"/>
    </source>
</evidence>
<feature type="compositionally biased region" description="Low complexity" evidence="4">
    <location>
        <begin position="993"/>
        <end position="1015"/>
    </location>
</feature>
<feature type="region of interest" description="Disordered" evidence="4">
    <location>
        <begin position="682"/>
        <end position="701"/>
    </location>
</feature>
<feature type="region of interest" description="Disordered" evidence="4">
    <location>
        <begin position="1175"/>
        <end position="1200"/>
    </location>
</feature>
<dbReference type="InterPro" id="IPR013083">
    <property type="entry name" value="Znf_RING/FYVE/PHD"/>
</dbReference>
<comment type="subcellular location">
    <subcellularLocation>
        <location evidence="1">Nucleus</location>
    </subcellularLocation>
</comment>
<dbReference type="GO" id="GO:0045944">
    <property type="term" value="P:positive regulation of transcription by RNA polymerase II"/>
    <property type="evidence" value="ECO:0007669"/>
    <property type="project" value="TreeGrafter"/>
</dbReference>
<sequence length="1465" mass="150885">MHPDNKLTNHGKQVNSSAQPLIPNVNQQQQQPAGALGSKGVAAGGHGAKASQISPGNSGLKSAGAGGAAKGKAKRDRSMCMDSGEQRDGLTPILEPDAKVEGAMRSKRRCVLVKKQPYSGDEWCSGPDTEDDEDKALVGAHRECPTHSMTGPPPMGSISESGCSALGRGLGTGPAQQVVYVFTTSLANSAADAVMHGHVDSIVTFHQQNVPHAKLDKVSPTMEQMNSSTPPTGTPKSQSGTPRPASVGGGAGGHLLSGSTPTSSGNAEEDLPQGRPAGVYGGPGAHQPGPGAAATPRPGDPEGPALLPHAATGVSPSPSPVASLLQREPGLVGVPGGADRLSKEQLEHRERSLQTLRDIERLLLRSGAGPGEPSGPDGNTGDAPGGPNDGANNPANCSSNNGGLPPLGPLRKYEEPLQSIISQTQSLEPSGLDEPPMGPHAGLLSLHHQAPSPTGMDVGGLLGPDGLTPEQVAWRKLQEEYYQEKRRQQEMHPHHYRMIPEAGMGGPMMRGPPPPYHSKPGEQQWPPAAMMGGGMGPGGGGRMMDMHQEGPRAQRFLGQMHRAPPAGGGGGVYPGGAGGVLPIEAIGHQRPSRPGMGWTEDMPPNVGAGGPFPGCYPPGGLSGPPPHLQVNSERFLTREEMFRMLEKRQLQGLHRMELERLGKQQVGLGGPRILDSMGGGGFPGPGMGGGPAPRGDPMDFASSRAMLGSPLGGGGAGAGGGPPLRDLVDAPMGSVNMNPQIQQMILAQKLRAGPGPGPGTLGEMLSSEEMSRIRAAQNGRELGSGMQANKGMAPGRGGPLQYPNQGPFPGGPGAGGYLHQEAGPDMFGSEHQGPPLMGGSRLSHMPMNSGPRGPELGQRHPSDLSIGANPMGSPATPLPHQLKSPSLSQEASPLMPSPSAPSLKSSPPQMSATGPPPPPLPATSGVGTPSSSMKSPQVMGPSSLGLRSPTGSPGRLKSPAMPVASPAWVASPKTTMPSPGGPPSGKGIGNGGSSSTETGPSLPPRSTSSTPISQPGSMNPSMPFTSSPDGVPTSQNPLSLMSQMSKYAMPSSTPLYHDAIKTIATSDDEMLPDRPLMPGVNMTGNMGSHQSSQMMLASQSSMGPSSGAQSPMGMVLQGQPPLSHEPPGPLLHSPGAMGMPGMTPGMMGGPPDGMEPCSVSPMLQQNLMGGFSRMQPPPQGPLHSPGPGMPQQYPQPPDEVLPHHQLQLLGKGLPQQRPPHPVDAFHPVPAGDSPDLSDVIRPTPTGIPEFDLSRIIPADKPSSTLQYFPKSEAQSHQGPVPGPQLLKPHPPGGPALAGAPSSNPHIASLQNMMAEQQLQPPHPSHPAMRMGMGMPPGGPRGLAPGPGMGPACHPGHGMGRTAMMPQPQQHHHHHQQQAMMADSILHQAPHPHPGVMSPQQHQQSLMMMQAKQRALSVPGDPYGPQGLLMSPQGPVMMGPQPLRQRGMSLDSPLGYGHGGMANMPF</sequence>
<protein>
    <submittedName>
        <fullName evidence="6">Bcl9 like</fullName>
    </submittedName>
</protein>
<feature type="compositionally biased region" description="Low complexity" evidence="4">
    <location>
        <begin position="1181"/>
        <end position="1192"/>
    </location>
</feature>
<feature type="region of interest" description="Disordered" evidence="4">
    <location>
        <begin position="218"/>
        <end position="323"/>
    </location>
</feature>
<feature type="region of interest" description="Disordered" evidence="4">
    <location>
        <begin position="806"/>
        <end position="1038"/>
    </location>
</feature>
<reference evidence="6" key="1">
    <citation type="submission" date="2025-08" db="UniProtKB">
        <authorList>
            <consortium name="Ensembl"/>
        </authorList>
    </citation>
    <scope>IDENTIFICATION</scope>
</reference>
<dbReference type="Pfam" id="PF11502">
    <property type="entry name" value="BCL9"/>
    <property type="match status" value="1"/>
</dbReference>
<feature type="compositionally biased region" description="Polar residues" evidence="4">
    <location>
        <begin position="221"/>
        <end position="241"/>
    </location>
</feature>
<feature type="compositionally biased region" description="Low complexity" evidence="4">
    <location>
        <begin position="1341"/>
        <end position="1351"/>
    </location>
</feature>
<accession>A0A3B3SVC1</accession>
<keyword evidence="3" id="KW-0539">Nucleus</keyword>
<feature type="compositionally biased region" description="Polar residues" evidence="4">
    <location>
        <begin position="925"/>
        <end position="935"/>
    </location>
</feature>
<dbReference type="Gene3D" id="3.30.40.10">
    <property type="entry name" value="Zinc/RING finger domain, C3HC4 (zinc finger)"/>
    <property type="match status" value="1"/>
</dbReference>
<feature type="compositionally biased region" description="Gly residues" evidence="4">
    <location>
        <begin position="682"/>
        <end position="692"/>
    </location>
</feature>
<name>A0A3B3SVC1_9TELE</name>
<dbReference type="InterPro" id="IPR024670">
    <property type="entry name" value="BCL9_beta-catenin-bd_dom"/>
</dbReference>
<dbReference type="GO" id="GO:0008013">
    <property type="term" value="F:beta-catenin binding"/>
    <property type="evidence" value="ECO:0007669"/>
    <property type="project" value="InterPro"/>
</dbReference>
<proteinExistence type="inferred from homology"/>
<feature type="compositionally biased region" description="Polar residues" evidence="4">
    <location>
        <begin position="1016"/>
        <end position="1038"/>
    </location>
</feature>
<feature type="compositionally biased region" description="Polar residues" evidence="4">
    <location>
        <begin position="1301"/>
        <end position="1319"/>
    </location>
</feature>
<feature type="compositionally biased region" description="Polar residues" evidence="4">
    <location>
        <begin position="8"/>
        <end position="32"/>
    </location>
</feature>
<dbReference type="GO" id="GO:0030512">
    <property type="term" value="P:negative regulation of transforming growth factor beta receptor signaling pathway"/>
    <property type="evidence" value="ECO:0007669"/>
    <property type="project" value="TreeGrafter"/>
</dbReference>
<feature type="region of interest" description="Disordered" evidence="4">
    <location>
        <begin position="1270"/>
        <end position="1378"/>
    </location>
</feature>
<organism evidence="6 7">
    <name type="scientific">Paramormyrops kingsleyae</name>
    <dbReference type="NCBI Taxonomy" id="1676925"/>
    <lineage>
        <taxon>Eukaryota</taxon>
        <taxon>Metazoa</taxon>
        <taxon>Chordata</taxon>
        <taxon>Craniata</taxon>
        <taxon>Vertebrata</taxon>
        <taxon>Euteleostomi</taxon>
        <taxon>Actinopterygii</taxon>
        <taxon>Neopterygii</taxon>
        <taxon>Teleostei</taxon>
        <taxon>Osteoglossocephala</taxon>
        <taxon>Osteoglossomorpha</taxon>
        <taxon>Osteoglossiformes</taxon>
        <taxon>Mormyridae</taxon>
        <taxon>Paramormyrops</taxon>
    </lineage>
</organism>
<evidence type="ECO:0000256" key="3">
    <source>
        <dbReference type="ARBA" id="ARBA00023242"/>
    </source>
</evidence>
<feature type="compositionally biased region" description="Basic and acidic residues" evidence="4">
    <location>
        <begin position="76"/>
        <end position="88"/>
    </location>
</feature>
<feature type="region of interest" description="Disordered" evidence="4">
    <location>
        <begin position="427"/>
        <end position="459"/>
    </location>
</feature>
<evidence type="ECO:0000259" key="5">
    <source>
        <dbReference type="Pfam" id="PF11502"/>
    </source>
</evidence>
<dbReference type="PANTHER" id="PTHR15185">
    <property type="entry name" value="BCL9"/>
    <property type="match status" value="1"/>
</dbReference>
<dbReference type="Ensembl" id="ENSPKIT00000015228.1">
    <property type="protein sequence ID" value="ENSPKIP00000034320.1"/>
    <property type="gene ID" value="ENSPKIG00000013683.1"/>
</dbReference>
<dbReference type="GeneTree" id="ENSGT00730000110915"/>
<feature type="region of interest" description="Disordered" evidence="4">
    <location>
        <begin position="365"/>
        <end position="411"/>
    </location>
</feature>
<feature type="domain" description="B-cell lymphoma 9 beta-catenin binding" evidence="5">
    <location>
        <begin position="341"/>
        <end position="368"/>
    </location>
</feature>
<feature type="compositionally biased region" description="Gly residues" evidence="4">
    <location>
        <begin position="983"/>
        <end position="992"/>
    </location>
</feature>
<dbReference type="GO" id="GO:0003713">
    <property type="term" value="F:transcription coactivator activity"/>
    <property type="evidence" value="ECO:0007669"/>
    <property type="project" value="InterPro"/>
</dbReference>